<comment type="similarity">
    <text evidence="1">Belongs to the peptidase C78 family.</text>
</comment>
<evidence type="ECO:0000313" key="9">
    <source>
        <dbReference type="Proteomes" id="UP000245207"/>
    </source>
</evidence>
<dbReference type="Pfam" id="PF20908">
    <property type="entry name" value="UfSP2_N"/>
    <property type="match status" value="1"/>
</dbReference>
<dbReference type="InterPro" id="IPR049387">
    <property type="entry name" value="UFSP2-like_2nd"/>
</dbReference>
<feature type="domain" description="Rhodanese" evidence="7">
    <location>
        <begin position="1039"/>
        <end position="1057"/>
    </location>
</feature>
<dbReference type="Pfam" id="PF07910">
    <property type="entry name" value="Peptidase_C78"/>
    <property type="match status" value="1"/>
</dbReference>
<dbReference type="EMBL" id="PKPP01001450">
    <property type="protein sequence ID" value="PWA82635.1"/>
    <property type="molecule type" value="Genomic_DNA"/>
</dbReference>
<dbReference type="InterPro" id="IPR001763">
    <property type="entry name" value="Rhodanese-like_dom"/>
</dbReference>
<gene>
    <name evidence="8" type="ORF">CTI12_AA154760</name>
</gene>
<dbReference type="PROSITE" id="PS50206">
    <property type="entry name" value="RHODANESE_3"/>
    <property type="match status" value="1"/>
</dbReference>
<sequence>MADDSTDHTKITIRILCPKQLHIPKTQSSNIQWLIGSPFLPPFSIISTVTCIHSDFSKESDEIRALLPKGFEVIGALIVGTANANVERSARDAIDATGKLRKALCQLESCSLVGGVLDPSSGEIRFFVLNSVVEPVNSVVYEDEPEKYVWERGCVLYCELPIKLPVYYKDSKGAYHSWWHARSNCRWTSNLENTLNSITLSGGALLPYLTTRITNEIRQNSQGPMVVVVKIFEVLGCAEEFKARLASYKLEGDALSWWKAYKQTKGGDAYVAALPWSEFRETFFLQYFPRFEQQKYEREYHTIRQETETSGEFMKRFLTLAGFLGVKAGLRATRGTGTGIAYNQLNYRRCMSRGVMTIVVQIDMGSLVTEIPELVFRVVWWDIRLVIVLRMVEREIESAIRLFRYFILICAGIVPISLCILSNIRELSVQNPVIQCPLEILCLLFRGTCLHTQESSKPEESLHKFTASLSLLLMNDTTVRATNPTVTPVVDHQALLLPPPQSDRVQSTFEVGGPSTAALGMPPAVVRPFTRVTNRLEIQHQDSGYLWRRADDHDTARDEDLRVREVIARDMRLRYNEICAWARDVRRDMGRMAEDLGLDGAAIVDLQGQETATNGIVNSYPHDHVEALRVEVDAEDMLSRATEAVAAKLRDSKTTFVLETLSNSVSGAPQPVIIRNKELDEAKSLLFSHFCSQDKNQKSYSAENADKIQVSIFLATSGASQPTAPLAEYIPGEAKLMVADFKLKVICYAAKDLPLTDAVSKLIIPGLVDQLHTMKNMTLPNLLSQHPKLHPYHFNPPGFFHPITAIYESLYGETEMKQVEIRKSLHLRLGLPLDRPLLRIASAMTIAKEGASGNTLRKGTSLLKDVHIGIPSSGVQGGELSLVQGSYEYYHYLQDGYDDSGWGCAYRSLQTIVSWFKIQQYASTDVPSHREIQQALVETGDKDPSFIGSREWIGAIELSFVLDKLLGVSCKVINVRSGDELPEKCRELMMHFSTQGTPIMIGGGVLAYTLLGVDYNETTGDCAFLILDPHYTGSEDLKKIVNGGWCGWKKAVDSKGKHFFLQNKFYNLLLPQRPNMV</sequence>
<accession>A0A2U1PA52</accession>
<keyword evidence="4" id="KW-0378">Hydrolase</keyword>
<dbReference type="GO" id="GO:0071567">
    <property type="term" value="F:deUFMylase activity"/>
    <property type="evidence" value="ECO:0007669"/>
    <property type="project" value="TreeGrafter"/>
</dbReference>
<organism evidence="8 9">
    <name type="scientific">Artemisia annua</name>
    <name type="common">Sweet wormwood</name>
    <dbReference type="NCBI Taxonomy" id="35608"/>
    <lineage>
        <taxon>Eukaryota</taxon>
        <taxon>Viridiplantae</taxon>
        <taxon>Streptophyta</taxon>
        <taxon>Embryophyta</taxon>
        <taxon>Tracheophyta</taxon>
        <taxon>Spermatophyta</taxon>
        <taxon>Magnoliopsida</taxon>
        <taxon>eudicotyledons</taxon>
        <taxon>Gunneridae</taxon>
        <taxon>Pentapetalae</taxon>
        <taxon>asterids</taxon>
        <taxon>campanulids</taxon>
        <taxon>Asterales</taxon>
        <taxon>Asteraceae</taxon>
        <taxon>Asteroideae</taxon>
        <taxon>Anthemideae</taxon>
        <taxon>Artemisiinae</taxon>
        <taxon>Artemisia</taxon>
    </lineage>
</organism>
<evidence type="ECO:0000256" key="1">
    <source>
        <dbReference type="ARBA" id="ARBA00008552"/>
    </source>
</evidence>
<evidence type="ECO:0000256" key="2">
    <source>
        <dbReference type="ARBA" id="ARBA00022670"/>
    </source>
</evidence>
<proteinExistence type="inferred from homology"/>
<evidence type="ECO:0000313" key="8">
    <source>
        <dbReference type="EMBL" id="PWA82635.1"/>
    </source>
</evidence>
<dbReference type="InterPro" id="IPR005162">
    <property type="entry name" value="Retrotrans_gag_dom"/>
</dbReference>
<dbReference type="InterPro" id="IPR012462">
    <property type="entry name" value="UFSP1/2_DUB_cat"/>
</dbReference>
<dbReference type="PANTHER" id="PTHR48153:SF2">
    <property type="entry name" value="UFM1-SPECIFIC PROTEASE 2"/>
    <property type="match status" value="1"/>
</dbReference>
<keyword evidence="3" id="KW-0833">Ubl conjugation pathway</keyword>
<dbReference type="Proteomes" id="UP000245207">
    <property type="component" value="Unassembled WGS sequence"/>
</dbReference>
<name>A0A2U1PA52_ARTAN</name>
<evidence type="ECO:0000256" key="3">
    <source>
        <dbReference type="ARBA" id="ARBA00022786"/>
    </source>
</evidence>
<dbReference type="STRING" id="35608.A0A2U1PA52"/>
<keyword evidence="5" id="KW-0788">Thiol protease</keyword>
<keyword evidence="2" id="KW-0645">Protease</keyword>
<dbReference type="SUPFAM" id="SSF54001">
    <property type="entry name" value="Cysteine proteinases"/>
    <property type="match status" value="1"/>
</dbReference>
<evidence type="ECO:0000259" key="7">
    <source>
        <dbReference type="PROSITE" id="PS50206"/>
    </source>
</evidence>
<dbReference type="InterPro" id="IPR038765">
    <property type="entry name" value="Papain-like_cys_pep_sf"/>
</dbReference>
<reference evidence="8 9" key="1">
    <citation type="journal article" date="2018" name="Mol. Plant">
        <title>The genome of Artemisia annua provides insight into the evolution of Asteraceae family and artemisinin biosynthesis.</title>
        <authorList>
            <person name="Shen Q."/>
            <person name="Zhang L."/>
            <person name="Liao Z."/>
            <person name="Wang S."/>
            <person name="Yan T."/>
            <person name="Shi P."/>
            <person name="Liu M."/>
            <person name="Fu X."/>
            <person name="Pan Q."/>
            <person name="Wang Y."/>
            <person name="Lv Z."/>
            <person name="Lu X."/>
            <person name="Zhang F."/>
            <person name="Jiang W."/>
            <person name="Ma Y."/>
            <person name="Chen M."/>
            <person name="Hao X."/>
            <person name="Li L."/>
            <person name="Tang Y."/>
            <person name="Lv G."/>
            <person name="Zhou Y."/>
            <person name="Sun X."/>
            <person name="Brodelius P.E."/>
            <person name="Rose J.K.C."/>
            <person name="Tang K."/>
        </authorList>
    </citation>
    <scope>NUCLEOTIDE SEQUENCE [LARGE SCALE GENOMIC DNA]</scope>
    <source>
        <strain evidence="9">cv. Huhao1</strain>
        <tissue evidence="8">Leaf</tissue>
    </source>
</reference>
<evidence type="ECO:0000256" key="6">
    <source>
        <dbReference type="ARBA" id="ARBA00067779"/>
    </source>
</evidence>
<protein>
    <recommendedName>
        <fullName evidence="6">Probable Ufm1-specific protease</fullName>
    </recommendedName>
</protein>
<dbReference type="PANTHER" id="PTHR48153">
    <property type="entry name" value="UFM1-SPECIFIC PROTEASE 2"/>
    <property type="match status" value="1"/>
</dbReference>
<dbReference type="Pfam" id="PF03732">
    <property type="entry name" value="Retrotrans_gag"/>
    <property type="match status" value="1"/>
</dbReference>
<comment type="caution">
    <text evidence="8">The sequence shown here is derived from an EMBL/GenBank/DDBJ whole genome shotgun (WGS) entry which is preliminary data.</text>
</comment>
<dbReference type="Gene3D" id="3.90.70.130">
    <property type="match status" value="1"/>
</dbReference>
<dbReference type="GO" id="GO:0006508">
    <property type="term" value="P:proteolysis"/>
    <property type="evidence" value="ECO:0007669"/>
    <property type="project" value="UniProtKB-KW"/>
</dbReference>
<dbReference type="OrthoDB" id="417506at2759"/>
<evidence type="ECO:0000256" key="5">
    <source>
        <dbReference type="ARBA" id="ARBA00022807"/>
    </source>
</evidence>
<dbReference type="FunFam" id="3.90.70.130:FF:000001">
    <property type="entry name" value="Probable Ufm1-specific protease 2"/>
    <property type="match status" value="1"/>
</dbReference>
<evidence type="ECO:0000256" key="4">
    <source>
        <dbReference type="ARBA" id="ARBA00022801"/>
    </source>
</evidence>
<keyword evidence="9" id="KW-1185">Reference proteome</keyword>
<dbReference type="AlphaFoldDB" id="A0A2U1PA52"/>